<evidence type="ECO:0000256" key="5">
    <source>
        <dbReference type="ARBA" id="ARBA00023136"/>
    </source>
</evidence>
<name>A0AAD5QA05_PYTIN</name>
<evidence type="ECO:0000256" key="1">
    <source>
        <dbReference type="ARBA" id="ARBA00004370"/>
    </source>
</evidence>
<feature type="transmembrane region" description="Helical" evidence="6">
    <location>
        <begin position="9"/>
        <end position="26"/>
    </location>
</feature>
<evidence type="ECO:0000256" key="6">
    <source>
        <dbReference type="SAM" id="Phobius"/>
    </source>
</evidence>
<dbReference type="Proteomes" id="UP001209570">
    <property type="component" value="Unassembled WGS sequence"/>
</dbReference>
<comment type="subcellular location">
    <subcellularLocation>
        <location evidence="1">Membrane</location>
    </subcellularLocation>
</comment>
<proteinExistence type="inferred from homology"/>
<evidence type="ECO:0000313" key="8">
    <source>
        <dbReference type="Proteomes" id="UP001209570"/>
    </source>
</evidence>
<dbReference type="InterPro" id="IPR044890">
    <property type="entry name" value="TMEM14_sf"/>
</dbReference>
<dbReference type="EMBL" id="JAKCXM010000171">
    <property type="protein sequence ID" value="KAJ0399799.1"/>
    <property type="molecule type" value="Genomic_DNA"/>
</dbReference>
<comment type="caution">
    <text evidence="7">The sequence shown here is derived from an EMBL/GenBank/DDBJ whole genome shotgun (WGS) entry which is preliminary data.</text>
</comment>
<protein>
    <recommendedName>
        <fullName evidence="9">Transmembrane protein 14C</fullName>
    </recommendedName>
</protein>
<dbReference type="AlphaFoldDB" id="A0AAD5QA05"/>
<keyword evidence="5 6" id="KW-0472">Membrane</keyword>
<dbReference type="Gene3D" id="1.10.10.1740">
    <property type="entry name" value="Transmembrane protein 14-like"/>
    <property type="match status" value="1"/>
</dbReference>
<organism evidence="7 8">
    <name type="scientific">Pythium insidiosum</name>
    <name type="common">Pythiosis disease agent</name>
    <dbReference type="NCBI Taxonomy" id="114742"/>
    <lineage>
        <taxon>Eukaryota</taxon>
        <taxon>Sar</taxon>
        <taxon>Stramenopiles</taxon>
        <taxon>Oomycota</taxon>
        <taxon>Peronosporomycetes</taxon>
        <taxon>Pythiales</taxon>
        <taxon>Pythiaceae</taxon>
        <taxon>Pythium</taxon>
    </lineage>
</organism>
<dbReference type="InterPro" id="IPR005349">
    <property type="entry name" value="TMEM14"/>
</dbReference>
<keyword evidence="3 6" id="KW-0812">Transmembrane</keyword>
<evidence type="ECO:0000256" key="4">
    <source>
        <dbReference type="ARBA" id="ARBA00022989"/>
    </source>
</evidence>
<reference evidence="7" key="1">
    <citation type="submission" date="2021-12" db="EMBL/GenBank/DDBJ databases">
        <title>Prjna785345.</title>
        <authorList>
            <person name="Rujirawat T."/>
            <person name="Krajaejun T."/>
        </authorList>
    </citation>
    <scope>NUCLEOTIDE SEQUENCE</scope>
    <source>
        <strain evidence="7">Pi057C3</strain>
    </source>
</reference>
<accession>A0AAD5QA05</accession>
<evidence type="ECO:0008006" key="9">
    <source>
        <dbReference type="Google" id="ProtNLM"/>
    </source>
</evidence>
<dbReference type="Pfam" id="PF03647">
    <property type="entry name" value="Tmemb_14"/>
    <property type="match status" value="1"/>
</dbReference>
<dbReference type="GO" id="GO:0016020">
    <property type="term" value="C:membrane"/>
    <property type="evidence" value="ECO:0007669"/>
    <property type="project" value="UniProtKB-SubCell"/>
</dbReference>
<evidence type="ECO:0000256" key="3">
    <source>
        <dbReference type="ARBA" id="ARBA00022692"/>
    </source>
</evidence>
<comment type="similarity">
    <text evidence="2">Belongs to the TMEM14 family.</text>
</comment>
<feature type="transmembrane region" description="Helical" evidence="6">
    <location>
        <begin position="32"/>
        <end position="51"/>
    </location>
</feature>
<gene>
    <name evidence="7" type="ORF">P43SY_002944</name>
</gene>
<keyword evidence="8" id="KW-1185">Reference proteome</keyword>
<sequence>MSKRAQHPAFHYAVLVSVAGGAGYVLKRNLPSLVGGTALGIGFLGAGLLVLTDTISDHTFGHGTSIVMSGIITAVTGRHALLTRLRAPAAVASSAALCTGYHIQRLFDPPQRMTYVPGAPPVLPSSSKPS</sequence>
<evidence type="ECO:0000313" key="7">
    <source>
        <dbReference type="EMBL" id="KAJ0399799.1"/>
    </source>
</evidence>
<evidence type="ECO:0000256" key="2">
    <source>
        <dbReference type="ARBA" id="ARBA00007590"/>
    </source>
</evidence>
<keyword evidence="4 6" id="KW-1133">Transmembrane helix</keyword>